<comment type="similarity">
    <text evidence="1">Belongs to the peptidase S8 family.</text>
</comment>
<dbReference type="CDD" id="cd00063">
    <property type="entry name" value="FN3"/>
    <property type="match status" value="2"/>
</dbReference>
<reference evidence="7" key="1">
    <citation type="submission" date="2020-05" db="EMBL/GenBank/DDBJ databases">
        <authorList>
            <person name="Chiriac C."/>
            <person name="Salcher M."/>
            <person name="Ghai R."/>
            <person name="Kavagutti S V."/>
        </authorList>
    </citation>
    <scope>NUCLEOTIDE SEQUENCE</scope>
</reference>
<evidence type="ECO:0000259" key="6">
    <source>
        <dbReference type="PROSITE" id="PS50853"/>
    </source>
</evidence>
<evidence type="ECO:0000256" key="4">
    <source>
        <dbReference type="ARBA" id="ARBA00022825"/>
    </source>
</evidence>
<dbReference type="GO" id="GO:0004252">
    <property type="term" value="F:serine-type endopeptidase activity"/>
    <property type="evidence" value="ECO:0007669"/>
    <property type="project" value="InterPro"/>
</dbReference>
<feature type="compositionally biased region" description="Acidic residues" evidence="5">
    <location>
        <begin position="405"/>
        <end position="417"/>
    </location>
</feature>
<dbReference type="PANTHER" id="PTHR43806">
    <property type="entry name" value="PEPTIDASE S8"/>
    <property type="match status" value="1"/>
</dbReference>
<keyword evidence="3" id="KW-0378">Hydrolase</keyword>
<keyword evidence="4" id="KW-0720">Serine protease</keyword>
<dbReference type="InterPro" id="IPR000209">
    <property type="entry name" value="Peptidase_S8/S53_dom"/>
</dbReference>
<dbReference type="PROSITE" id="PS00138">
    <property type="entry name" value="SUBTILASE_SER"/>
    <property type="match status" value="1"/>
</dbReference>
<feature type="domain" description="Fibronectin type-III" evidence="6">
    <location>
        <begin position="133"/>
        <end position="242"/>
    </location>
</feature>
<dbReference type="PROSITE" id="PS00137">
    <property type="entry name" value="SUBTILASE_HIS"/>
    <property type="match status" value="1"/>
</dbReference>
<dbReference type="InterPro" id="IPR023828">
    <property type="entry name" value="Peptidase_S8_Ser-AS"/>
</dbReference>
<dbReference type="GO" id="GO:0006508">
    <property type="term" value="P:proteolysis"/>
    <property type="evidence" value="ECO:0007669"/>
    <property type="project" value="UniProtKB-KW"/>
</dbReference>
<feature type="region of interest" description="Disordered" evidence="5">
    <location>
        <begin position="402"/>
        <end position="422"/>
    </location>
</feature>
<dbReference type="InterPro" id="IPR003961">
    <property type="entry name" value="FN3_dom"/>
</dbReference>
<evidence type="ECO:0000256" key="1">
    <source>
        <dbReference type="ARBA" id="ARBA00011073"/>
    </source>
</evidence>
<protein>
    <submittedName>
        <fullName evidence="7">Unannotated protein</fullName>
    </submittedName>
</protein>
<dbReference type="SUPFAM" id="SSF52743">
    <property type="entry name" value="Subtilisin-like"/>
    <property type="match status" value="1"/>
</dbReference>
<dbReference type="PROSITE" id="PS51892">
    <property type="entry name" value="SUBTILASE"/>
    <property type="match status" value="1"/>
</dbReference>
<dbReference type="PRINTS" id="PR00723">
    <property type="entry name" value="SUBTILISIN"/>
</dbReference>
<dbReference type="InterPro" id="IPR015500">
    <property type="entry name" value="Peptidase_S8_subtilisin-rel"/>
</dbReference>
<dbReference type="Pfam" id="PF00041">
    <property type="entry name" value="fn3"/>
    <property type="match status" value="1"/>
</dbReference>
<proteinExistence type="inferred from homology"/>
<dbReference type="EMBL" id="CAEZVS010000029">
    <property type="protein sequence ID" value="CAB4632535.1"/>
    <property type="molecule type" value="Genomic_DNA"/>
</dbReference>
<dbReference type="AlphaFoldDB" id="A0A6J6J7I7"/>
<dbReference type="InterPro" id="IPR050131">
    <property type="entry name" value="Peptidase_S8_subtilisin-like"/>
</dbReference>
<name>A0A6J6J7I7_9ZZZZ</name>
<dbReference type="SMART" id="SM00060">
    <property type="entry name" value="FN3"/>
    <property type="match status" value="2"/>
</dbReference>
<evidence type="ECO:0000256" key="5">
    <source>
        <dbReference type="SAM" id="MobiDB-lite"/>
    </source>
</evidence>
<dbReference type="PROSITE" id="PS00136">
    <property type="entry name" value="SUBTILASE_ASP"/>
    <property type="match status" value="1"/>
</dbReference>
<gene>
    <name evidence="7" type="ORF">UFOPK2106_00342</name>
</gene>
<dbReference type="PANTHER" id="PTHR43806:SF11">
    <property type="entry name" value="CEREVISIN-RELATED"/>
    <property type="match status" value="1"/>
</dbReference>
<dbReference type="Gene3D" id="3.40.50.200">
    <property type="entry name" value="Peptidase S8/S53 domain"/>
    <property type="match status" value="1"/>
</dbReference>
<dbReference type="SUPFAM" id="SSF49265">
    <property type="entry name" value="Fibronectin type III"/>
    <property type="match status" value="1"/>
</dbReference>
<dbReference type="InterPro" id="IPR013783">
    <property type="entry name" value="Ig-like_fold"/>
</dbReference>
<dbReference type="InterPro" id="IPR036116">
    <property type="entry name" value="FN3_sf"/>
</dbReference>
<evidence type="ECO:0000313" key="7">
    <source>
        <dbReference type="EMBL" id="CAB4632535.1"/>
    </source>
</evidence>
<dbReference type="InterPro" id="IPR023827">
    <property type="entry name" value="Peptidase_S8_Asp-AS"/>
</dbReference>
<evidence type="ECO:0000256" key="3">
    <source>
        <dbReference type="ARBA" id="ARBA00022801"/>
    </source>
</evidence>
<dbReference type="InterPro" id="IPR036852">
    <property type="entry name" value="Peptidase_S8/S53_dom_sf"/>
</dbReference>
<organism evidence="7">
    <name type="scientific">freshwater metagenome</name>
    <dbReference type="NCBI Taxonomy" id="449393"/>
    <lineage>
        <taxon>unclassified sequences</taxon>
        <taxon>metagenomes</taxon>
        <taxon>ecological metagenomes</taxon>
    </lineage>
</organism>
<dbReference type="Gene3D" id="2.60.40.10">
    <property type="entry name" value="Immunoglobulins"/>
    <property type="match status" value="2"/>
</dbReference>
<dbReference type="PROSITE" id="PS50853">
    <property type="entry name" value="FN3"/>
    <property type="match status" value="1"/>
</dbReference>
<dbReference type="Pfam" id="PF00082">
    <property type="entry name" value="Peptidase_S8"/>
    <property type="match status" value="1"/>
</dbReference>
<dbReference type="InterPro" id="IPR022398">
    <property type="entry name" value="Peptidase_S8_His-AS"/>
</dbReference>
<keyword evidence="2" id="KW-0645">Protease</keyword>
<evidence type="ECO:0000256" key="2">
    <source>
        <dbReference type="ARBA" id="ARBA00022670"/>
    </source>
</evidence>
<sequence>MNLRALFASYAAAALMLGGFAPAASAASIAPAEKISGVLVQYAEGVNPVAPNGEPTGANLLRGPVVSEDLGGGLFVLNLSSPVDKGLAKTWIKRMVLDRRIIWAEPNLATYKASAANPVLRNPILTQARPASGPRSLVAKSAFTSATPDKARIRLSWQPPTNRYGAKIVGYSIQYSSNNGASYQTLISNTGNDFTRLIVSDGIRAGVNYRFRVRAITNDGSLTNTLGASSNTASASVRTAPKPVVVTSAPRVGPGNITYLAQSVSDRGGYAASQVRYRAIATAADIESVETSLCNATRCRFPELIPDTTYTVEVFATNELGSSTSNATVAVSDLYFPLQWYLSGRNGISMPAAWKYTQGDSDKVVAVIDTGIKPHQQIDKSLTRNPDGSIYGYDFVSELASAADGDGEDPNPNDEGGESAGGSSFHGTHVAGIIAAEHDFLGTAGVAPNNKVLPIRALGKDGGTIADLIKAVNWAAGVKIDGVPQNRFPVSVINLSLGAKEPVPCIGAYSAVFNTVISRGISVVVAAGNEGRASLSFPGNCPGVITVVATQALGDRATYSNYGTGVLISAPGGEFNVGSTESPDSRGGIISSWIDTGNSQSYRLSEGTSMAAPVVSGIVALMYSMQPGITPARVRSILQDSVRPFAPTSNCALFGGCGSGIINAQLALARTSALK</sequence>
<accession>A0A6J6J7I7</accession>